<comment type="caution">
    <text evidence="1">The sequence shown here is derived from an EMBL/GenBank/DDBJ whole genome shotgun (WGS) entry which is preliminary data.</text>
</comment>
<name>A0A973WVY1_9BRAD</name>
<accession>A0A973WVY1</accession>
<dbReference type="RefSeq" id="WP_176535524.1">
    <property type="nucleotide sequence ID" value="NZ_CP088025.1"/>
</dbReference>
<protein>
    <submittedName>
        <fullName evidence="1">Uncharacterized protein</fullName>
    </submittedName>
</protein>
<reference evidence="1" key="1">
    <citation type="submission" date="2020-06" db="EMBL/GenBank/DDBJ databases">
        <title>Whole Genome Sequence of Bradyrhizobium sp. Strain 66S1MB.</title>
        <authorList>
            <person name="Bromfield E."/>
            <person name="Cloutier S."/>
        </authorList>
    </citation>
    <scope>NUCLEOTIDE SEQUENCE</scope>
    <source>
        <strain evidence="1">66S1MB</strain>
    </source>
</reference>
<dbReference type="EMBL" id="JABWSX010000004">
    <property type="protein sequence ID" value="NVL12143.1"/>
    <property type="molecule type" value="Genomic_DNA"/>
</dbReference>
<sequence>MTRQLQSSLMQTLPGMVRTEEIALTTGDVLVHAPGFEDRTLAVTRGLNVNGKASGILLRYEPANATNRLAEVRSSLEKQGIAVSDDDVLTYDRFLPGDFEDRLRLRFKLLSAQRVVIDISTMSKLAILLVLNACLGSEFDVDVIYSEAQHYGPTKEEFANAKKAGKIQQPSLHVFNGIHGVVRADSLASVAMQGQSTAAIVFMSFNDALTQLLLNTVYPGRLFLINGKPPVHSWREAAMAWVHEQVRREWNEDNPLEPSGSNLPARTASTLDYRESVGILLDLYWKLSTNHRVLLAPSGSKMQTVACFLAKALHPDIHIEYPSPEGFAKEYSTGTGDRWLLPLGKLGRLLSEIEGAERQNFLEIAI</sequence>
<evidence type="ECO:0000313" key="1">
    <source>
        <dbReference type="EMBL" id="NVL12143.1"/>
    </source>
</evidence>
<dbReference type="AlphaFoldDB" id="A0A973WVY1"/>
<gene>
    <name evidence="1" type="ORF">HU230_42405</name>
</gene>
<organism evidence="1">
    <name type="scientific">Bradyrhizobium quebecense</name>
    <dbReference type="NCBI Taxonomy" id="2748629"/>
    <lineage>
        <taxon>Bacteria</taxon>
        <taxon>Pseudomonadati</taxon>
        <taxon>Pseudomonadota</taxon>
        <taxon>Alphaproteobacteria</taxon>
        <taxon>Hyphomicrobiales</taxon>
        <taxon>Nitrobacteraceae</taxon>
        <taxon>Bradyrhizobium</taxon>
    </lineage>
</organism>
<proteinExistence type="predicted"/>